<feature type="transmembrane region" description="Helical" evidence="5">
    <location>
        <begin position="1013"/>
        <end position="1031"/>
    </location>
</feature>
<protein>
    <submittedName>
        <fullName evidence="7">Glycosyltransferase</fullName>
    </submittedName>
</protein>
<keyword evidence="3" id="KW-0328">Glycosyltransferase</keyword>
<feature type="transmembrane region" description="Helical" evidence="5">
    <location>
        <begin position="308"/>
        <end position="327"/>
    </location>
</feature>
<dbReference type="AlphaFoldDB" id="A0A087BKU5"/>
<dbReference type="GO" id="GO:0016757">
    <property type="term" value="F:glycosyltransferase activity"/>
    <property type="evidence" value="ECO:0007669"/>
    <property type="project" value="UniProtKB-KW"/>
</dbReference>
<dbReference type="Pfam" id="PF13632">
    <property type="entry name" value="Glyco_trans_2_3"/>
    <property type="match status" value="1"/>
</dbReference>
<feature type="transmembrane region" description="Helical" evidence="5">
    <location>
        <begin position="533"/>
        <end position="552"/>
    </location>
</feature>
<evidence type="ECO:0000256" key="3">
    <source>
        <dbReference type="ARBA" id="ARBA00022676"/>
    </source>
</evidence>
<sequence length="1043" mass="112412">MTQDLQRILDGGVRQVLSDALAARPYSHCQFVSETVTAVVTCEDDIRFLPDTLAAVLEQTVLPGVIVVADCSGQTMHPVETSFDVVTTSSEPLEYVPQAQTVSVQVVNTRGARSFGDAVQRAIGKARLGDEVKSLWLLHDDSRPANANCLEVLLEAQRNTPGASLLGAKQLDWEGENLHDVGAYANKHGVVSLVVDGEPDQEQYDSRADVFSVSLAGALLPLMTLRSMGGINGWFTTYAESIDFCRRVSRSGGRVLVVPQARIAHRRARYEGVRTRNGEEVDEELPVKPSMSVLVAEQRYQYTDIARLRWPLIWIFSLFAAFFKTLARLVKKQPYEAWCELCMPWHALTSVTSGIQARAMVARQSKVPHAQLNMITATRTQLAQWHDRRNALDGQRNVTLLSPLVRSHLRIRAVKRWSAALAMAAVAFVAVAVIYWPVLRALFSGGSLYSNQLLPTGATFGQLAEAASTQWVWNIGGGVSMPPAPWLWVLLATSLFTLGNVAAATGLLFFLAAPLSALSFWALAGIFTRSDTVRIASGLLWCAFGLAMGLYATANLPMLTVMIFLPAAFAFVFRAVGLYHTEDQVRPRASVQAAAAASLCFMPVVAAEPQLLLPLIVTFLVFLLFVPRHRAMLLLMPIPAAFLCAPTLVHAARLARHGAWRQIFGDMNVPSVDVNGSPDSLNLSGVVDRAFGIDIYNPLDDLMDGGYSMGILVALIVALALAIVSLMLPFALRVSRMMWVVMLTGGALAVVSAHVVIAFGTTGAIAGSVLPGLTLAMLGLMSCVCLMAGGAVRKFKALRVSKTTKTQAQEGGSNGKTASSLHWLVAVGRMLLVLILAASIVVWSGFAFERNGKGQVAVSSSGMPMVATDSVHSNHDQRVLALYADSRTEVSYSIMRTSRGDLIDSSPAWRATVASGGHDNTDRTIGELASRLLSNSDSSAVASLAKLGFGGIFVVTGGIGSEELATNLAASDGTQTVVANENGTYYRLTAADGKGMTVNAAGQDEARHNMWRIAWLAALCVIFLLYVLVAFPRKRDQQPQEEA</sequence>
<feature type="transmembrane region" description="Helical" evidence="5">
    <location>
        <begin position="611"/>
        <end position="626"/>
    </location>
</feature>
<evidence type="ECO:0000256" key="1">
    <source>
        <dbReference type="ARBA" id="ARBA00004776"/>
    </source>
</evidence>
<keyword evidence="5" id="KW-0812">Transmembrane</keyword>
<dbReference type="eggNOG" id="COG5617">
    <property type="taxonomic scope" value="Bacteria"/>
</dbReference>
<keyword evidence="5" id="KW-0472">Membrane</keyword>
<feature type="transmembrane region" description="Helical" evidence="5">
    <location>
        <begin position="633"/>
        <end position="652"/>
    </location>
</feature>
<evidence type="ECO:0000313" key="7">
    <source>
        <dbReference type="EMBL" id="KFI71645.1"/>
    </source>
</evidence>
<comment type="similarity">
    <text evidence="2">Belongs to the glycosyltransferase 2 family.</text>
</comment>
<dbReference type="eggNOG" id="COG1216">
    <property type="taxonomic scope" value="Bacteria"/>
</dbReference>
<evidence type="ECO:0000256" key="4">
    <source>
        <dbReference type="ARBA" id="ARBA00022679"/>
    </source>
</evidence>
<feature type="transmembrane region" description="Helical" evidence="5">
    <location>
        <begin position="739"/>
        <end position="766"/>
    </location>
</feature>
<keyword evidence="4 7" id="KW-0808">Transferase</keyword>
<dbReference type="EMBL" id="JGZC01000001">
    <property type="protein sequence ID" value="KFI71645.1"/>
    <property type="molecule type" value="Genomic_DNA"/>
</dbReference>
<dbReference type="InterPro" id="IPR001173">
    <property type="entry name" value="Glyco_trans_2-like"/>
</dbReference>
<feature type="transmembrane region" description="Helical" evidence="5">
    <location>
        <begin position="707"/>
        <end position="732"/>
    </location>
</feature>
<dbReference type="SUPFAM" id="SSF53448">
    <property type="entry name" value="Nucleotide-diphospho-sugar transferases"/>
    <property type="match status" value="1"/>
</dbReference>
<proteinExistence type="inferred from homology"/>
<feature type="transmembrane region" description="Helical" evidence="5">
    <location>
        <begin position="772"/>
        <end position="792"/>
    </location>
</feature>
<feature type="transmembrane region" description="Helical" evidence="5">
    <location>
        <begin position="823"/>
        <end position="846"/>
    </location>
</feature>
<evidence type="ECO:0000313" key="8">
    <source>
        <dbReference type="Proteomes" id="UP000029060"/>
    </source>
</evidence>
<feature type="transmembrane region" description="Helical" evidence="5">
    <location>
        <begin position="417"/>
        <end position="438"/>
    </location>
</feature>
<dbReference type="RefSeq" id="WP_081888356.1">
    <property type="nucleotide sequence ID" value="NZ_JGZC01000001.1"/>
</dbReference>
<feature type="domain" description="Glycosyltransferase 2-like" evidence="6">
    <location>
        <begin position="137"/>
        <end position="270"/>
    </location>
</feature>
<dbReference type="Gene3D" id="3.90.550.10">
    <property type="entry name" value="Spore Coat Polysaccharide Biosynthesis Protein SpsA, Chain A"/>
    <property type="match status" value="1"/>
</dbReference>
<comment type="caution">
    <text evidence="7">The sequence shown here is derived from an EMBL/GenBank/DDBJ whole genome shotgun (WGS) entry which is preliminary data.</text>
</comment>
<dbReference type="PANTHER" id="PTHR43179:SF12">
    <property type="entry name" value="GALACTOFURANOSYLTRANSFERASE GLFT2"/>
    <property type="match status" value="1"/>
</dbReference>
<organism evidence="7 8">
    <name type="scientific">Bifidobacterium merycicum</name>
    <dbReference type="NCBI Taxonomy" id="78345"/>
    <lineage>
        <taxon>Bacteria</taxon>
        <taxon>Bacillati</taxon>
        <taxon>Actinomycetota</taxon>
        <taxon>Actinomycetes</taxon>
        <taxon>Bifidobacteriales</taxon>
        <taxon>Bifidobacteriaceae</taxon>
        <taxon>Bifidobacterium</taxon>
    </lineage>
</organism>
<keyword evidence="5" id="KW-1133">Transmembrane helix</keyword>
<dbReference type="Proteomes" id="UP000029060">
    <property type="component" value="Unassembled WGS sequence"/>
</dbReference>
<comment type="pathway">
    <text evidence="1">Cell wall biogenesis; cell wall polysaccharide biosynthesis.</text>
</comment>
<dbReference type="OrthoDB" id="3734530at2"/>
<dbReference type="PANTHER" id="PTHR43179">
    <property type="entry name" value="RHAMNOSYLTRANSFERASE WBBL"/>
    <property type="match status" value="1"/>
</dbReference>
<dbReference type="STRING" id="78345.BMERY_1158"/>
<evidence type="ECO:0000259" key="6">
    <source>
        <dbReference type="Pfam" id="PF13632"/>
    </source>
</evidence>
<evidence type="ECO:0000256" key="2">
    <source>
        <dbReference type="ARBA" id="ARBA00006739"/>
    </source>
</evidence>
<accession>A0A087BKU5</accession>
<name>A0A087BKU5_9BIFI</name>
<keyword evidence="8" id="KW-1185">Reference proteome</keyword>
<feature type="transmembrane region" description="Helical" evidence="5">
    <location>
        <begin position="486"/>
        <end position="512"/>
    </location>
</feature>
<gene>
    <name evidence="7" type="ORF">BMERY_1158</name>
</gene>
<feature type="transmembrane region" description="Helical" evidence="5">
    <location>
        <begin position="558"/>
        <end position="577"/>
    </location>
</feature>
<dbReference type="InterPro" id="IPR029044">
    <property type="entry name" value="Nucleotide-diphossugar_trans"/>
</dbReference>
<reference evidence="7 8" key="1">
    <citation type="submission" date="2014-03" db="EMBL/GenBank/DDBJ databases">
        <title>Genomics of Bifidobacteria.</title>
        <authorList>
            <person name="Ventura M."/>
            <person name="Milani C."/>
            <person name="Lugli G.A."/>
        </authorList>
    </citation>
    <scope>NUCLEOTIDE SEQUENCE [LARGE SCALE GENOMIC DNA]</scope>
    <source>
        <strain evidence="7 8">LMG 11341</strain>
    </source>
</reference>
<evidence type="ECO:0000256" key="5">
    <source>
        <dbReference type="SAM" id="Phobius"/>
    </source>
</evidence>